<proteinExistence type="predicted"/>
<evidence type="ECO:0000313" key="3">
    <source>
        <dbReference type="Proteomes" id="UP000479710"/>
    </source>
</evidence>
<feature type="signal peptide" evidence="1">
    <location>
        <begin position="1"/>
        <end position="26"/>
    </location>
</feature>
<dbReference type="Proteomes" id="UP000479710">
    <property type="component" value="Unassembled WGS sequence"/>
</dbReference>
<evidence type="ECO:0000313" key="2">
    <source>
        <dbReference type="EMBL" id="KAF0894592.1"/>
    </source>
</evidence>
<sequence>MRRPATARQAAAALVVIPALSPAILSVTSDVARSSLACHCRPHRCAAPAPPRSFCCNRCRRLLSASALCHQPVAVGAASSSPSPQLHANLATAASRRSPVVVEAHRRRCPVPVPSSLAEPTWMALLGCSAIFGGRSNKNGCG</sequence>
<accession>A0A6G1C340</accession>
<name>A0A6G1C340_9ORYZ</name>
<organism evidence="2 3">
    <name type="scientific">Oryza meyeriana var. granulata</name>
    <dbReference type="NCBI Taxonomy" id="110450"/>
    <lineage>
        <taxon>Eukaryota</taxon>
        <taxon>Viridiplantae</taxon>
        <taxon>Streptophyta</taxon>
        <taxon>Embryophyta</taxon>
        <taxon>Tracheophyta</taxon>
        <taxon>Spermatophyta</taxon>
        <taxon>Magnoliopsida</taxon>
        <taxon>Liliopsida</taxon>
        <taxon>Poales</taxon>
        <taxon>Poaceae</taxon>
        <taxon>BOP clade</taxon>
        <taxon>Oryzoideae</taxon>
        <taxon>Oryzeae</taxon>
        <taxon>Oryzinae</taxon>
        <taxon>Oryza</taxon>
        <taxon>Oryza meyeriana</taxon>
    </lineage>
</organism>
<evidence type="ECO:0000256" key="1">
    <source>
        <dbReference type="SAM" id="SignalP"/>
    </source>
</evidence>
<feature type="chain" id="PRO_5026212094" evidence="1">
    <location>
        <begin position="27"/>
        <end position="142"/>
    </location>
</feature>
<reference evidence="2 3" key="1">
    <citation type="submission" date="2019-11" db="EMBL/GenBank/DDBJ databases">
        <title>Whole genome sequence of Oryza granulata.</title>
        <authorList>
            <person name="Li W."/>
        </authorList>
    </citation>
    <scope>NUCLEOTIDE SEQUENCE [LARGE SCALE GENOMIC DNA]</scope>
    <source>
        <strain evidence="3">cv. Menghai</strain>
        <tissue evidence="2">Leaf</tissue>
    </source>
</reference>
<comment type="caution">
    <text evidence="2">The sequence shown here is derived from an EMBL/GenBank/DDBJ whole genome shotgun (WGS) entry which is preliminary data.</text>
</comment>
<gene>
    <name evidence="2" type="ORF">E2562_001892</name>
</gene>
<protein>
    <submittedName>
        <fullName evidence="2">Uncharacterized protein</fullName>
    </submittedName>
</protein>
<dbReference type="AlphaFoldDB" id="A0A6G1C340"/>
<keyword evidence="3" id="KW-1185">Reference proteome</keyword>
<dbReference type="EMBL" id="SPHZ02000010">
    <property type="protein sequence ID" value="KAF0894592.1"/>
    <property type="molecule type" value="Genomic_DNA"/>
</dbReference>
<keyword evidence="1" id="KW-0732">Signal</keyword>